<dbReference type="KEGG" id="pno:SNOG_05132"/>
<evidence type="ECO:0000313" key="1">
    <source>
        <dbReference type="EMBL" id="EAT87523.1"/>
    </source>
</evidence>
<sequence length="121" mass="13151">MSPQGIRICEAPSSRGLDTHKIVGEYIALRASSLGVIPVPEDLVNTVSMVSASQSRELLQNIRDRETRLVTVSRAIQKITYGTYFASLAMSLRRSFAGNVLMESDLGDGEGLSELPSSHKN</sequence>
<gene>
    <name evidence="1" type="ORF">SNOG_05132</name>
</gene>
<name>Q0USY2_PHANO</name>
<protein>
    <submittedName>
        <fullName evidence="1">Uncharacterized protein</fullName>
    </submittedName>
</protein>
<accession>Q0USY2</accession>
<dbReference type="AlphaFoldDB" id="Q0USY2"/>
<dbReference type="RefSeq" id="XP_001795542.1">
    <property type="nucleotide sequence ID" value="XM_001795490.1"/>
</dbReference>
<proteinExistence type="predicted"/>
<dbReference type="Proteomes" id="UP000001055">
    <property type="component" value="Unassembled WGS sequence"/>
</dbReference>
<organism evidence="1 2">
    <name type="scientific">Phaeosphaeria nodorum (strain SN15 / ATCC MYA-4574 / FGSC 10173)</name>
    <name type="common">Glume blotch fungus</name>
    <name type="synonym">Parastagonospora nodorum</name>
    <dbReference type="NCBI Taxonomy" id="321614"/>
    <lineage>
        <taxon>Eukaryota</taxon>
        <taxon>Fungi</taxon>
        <taxon>Dikarya</taxon>
        <taxon>Ascomycota</taxon>
        <taxon>Pezizomycotina</taxon>
        <taxon>Dothideomycetes</taxon>
        <taxon>Pleosporomycetidae</taxon>
        <taxon>Pleosporales</taxon>
        <taxon>Pleosporineae</taxon>
        <taxon>Phaeosphaeriaceae</taxon>
        <taxon>Parastagonospora</taxon>
    </lineage>
</organism>
<reference evidence="2" key="1">
    <citation type="journal article" date="2007" name="Plant Cell">
        <title>Dothideomycete-plant interactions illuminated by genome sequencing and EST analysis of the wheat pathogen Stagonospora nodorum.</title>
        <authorList>
            <person name="Hane J.K."/>
            <person name="Lowe R.G."/>
            <person name="Solomon P.S."/>
            <person name="Tan K.C."/>
            <person name="Schoch C.L."/>
            <person name="Spatafora J.W."/>
            <person name="Crous P.W."/>
            <person name="Kodira C."/>
            <person name="Birren B.W."/>
            <person name="Galagan J.E."/>
            <person name="Torriani S.F."/>
            <person name="McDonald B.A."/>
            <person name="Oliver R.P."/>
        </authorList>
    </citation>
    <scope>NUCLEOTIDE SEQUENCE [LARGE SCALE GENOMIC DNA]</scope>
    <source>
        <strain evidence="2">SN15 / ATCC MYA-4574 / FGSC 10173</strain>
    </source>
</reference>
<dbReference type="InParanoid" id="Q0USY2"/>
<evidence type="ECO:0000313" key="2">
    <source>
        <dbReference type="Proteomes" id="UP000001055"/>
    </source>
</evidence>
<dbReference type="EMBL" id="CH445331">
    <property type="protein sequence ID" value="EAT87523.1"/>
    <property type="molecule type" value="Genomic_DNA"/>
</dbReference>
<dbReference type="GeneID" id="5972417"/>